<gene>
    <name evidence="1" type="ORF">C7A10_09045</name>
</gene>
<proteinExistence type="predicted"/>
<comment type="caution">
    <text evidence="1">The sequence shown here is derived from an EMBL/GenBank/DDBJ whole genome shotgun (WGS) entry which is preliminary data.</text>
</comment>
<name>A0A2T0IDB4_PSEFL</name>
<dbReference type="Proteomes" id="UP000239731">
    <property type="component" value="Unassembled WGS sequence"/>
</dbReference>
<protein>
    <submittedName>
        <fullName evidence="1">Uncharacterized protein</fullName>
    </submittedName>
</protein>
<dbReference type="AlphaFoldDB" id="A0A2T0IDB4"/>
<organism evidence="1 2">
    <name type="scientific">Pseudomonas fluorescens</name>
    <dbReference type="NCBI Taxonomy" id="294"/>
    <lineage>
        <taxon>Bacteria</taxon>
        <taxon>Pseudomonadati</taxon>
        <taxon>Pseudomonadota</taxon>
        <taxon>Gammaproteobacteria</taxon>
        <taxon>Pseudomonadales</taxon>
        <taxon>Pseudomonadaceae</taxon>
        <taxon>Pseudomonas</taxon>
    </lineage>
</organism>
<dbReference type="EMBL" id="PVUH01000005">
    <property type="protein sequence ID" value="PRW93306.1"/>
    <property type="molecule type" value="Genomic_DNA"/>
</dbReference>
<evidence type="ECO:0000313" key="2">
    <source>
        <dbReference type="Proteomes" id="UP000239731"/>
    </source>
</evidence>
<reference evidence="1 2" key="1">
    <citation type="submission" date="2018-03" db="EMBL/GenBank/DDBJ databases">
        <title>Blue discolouration in mozzarella cheese caused by Pseudomonas fluorescens.</title>
        <authorList>
            <person name="Chiesa F."/>
            <person name="Dalmasso A."/>
            <person name="Lomonaco S."/>
        </authorList>
    </citation>
    <scope>NUCLEOTIDE SEQUENCE [LARGE SCALE GENOMIC DNA]</scope>
    <source>
        <strain evidence="1 2">11293</strain>
    </source>
</reference>
<evidence type="ECO:0000313" key="1">
    <source>
        <dbReference type="EMBL" id="PRW93306.1"/>
    </source>
</evidence>
<sequence>MTVQFYAVAGTISEDCAKFVTGRRHLVSVGADRTHAPRGHASSDALRHGFKAGRGASGATFPRGAWERSATLRSS</sequence>
<accession>A0A2T0IDB4</accession>